<name>A0A1H3XPD1_9RHOB</name>
<dbReference type="NCBIfam" id="NF038123">
    <property type="entry name" value="NF038123_dom"/>
    <property type="match status" value="1"/>
</dbReference>
<dbReference type="OrthoDB" id="264824at2"/>
<evidence type="ECO:0000313" key="4">
    <source>
        <dbReference type="EMBL" id="SEA00452.1"/>
    </source>
</evidence>
<feature type="transmembrane region" description="Helical" evidence="1">
    <location>
        <begin position="246"/>
        <end position="266"/>
    </location>
</feature>
<evidence type="ECO:0000313" key="5">
    <source>
        <dbReference type="Proteomes" id="UP000198703"/>
    </source>
</evidence>
<dbReference type="Proteomes" id="UP000198703">
    <property type="component" value="Unassembled WGS sequence"/>
</dbReference>
<keyword evidence="1" id="KW-1133">Transmembrane helix</keyword>
<dbReference type="AlphaFoldDB" id="A0A1H3XPD1"/>
<evidence type="ECO:0000256" key="1">
    <source>
        <dbReference type="SAM" id="Phobius"/>
    </source>
</evidence>
<evidence type="ECO:0000256" key="2">
    <source>
        <dbReference type="SAM" id="SignalP"/>
    </source>
</evidence>
<reference evidence="4 5" key="1">
    <citation type="submission" date="2016-10" db="EMBL/GenBank/DDBJ databases">
        <authorList>
            <person name="de Groot N.N."/>
        </authorList>
    </citation>
    <scope>NUCLEOTIDE SEQUENCE [LARGE SCALE GENOMIC DNA]</scope>
    <source>
        <strain evidence="4 5">DSM 15345</strain>
    </source>
</reference>
<dbReference type="Pfam" id="PF06468">
    <property type="entry name" value="Spond_N"/>
    <property type="match status" value="1"/>
</dbReference>
<accession>A0A1H3XPD1</accession>
<organism evidence="4 5">
    <name type="scientific">Rubrimonas cliftonensis</name>
    <dbReference type="NCBI Taxonomy" id="89524"/>
    <lineage>
        <taxon>Bacteria</taxon>
        <taxon>Pseudomonadati</taxon>
        <taxon>Pseudomonadota</taxon>
        <taxon>Alphaproteobacteria</taxon>
        <taxon>Rhodobacterales</taxon>
        <taxon>Paracoccaceae</taxon>
        <taxon>Rubrimonas</taxon>
    </lineage>
</organism>
<gene>
    <name evidence="4" type="ORF">SAMN05444370_102486</name>
</gene>
<dbReference type="Gene3D" id="2.60.40.2130">
    <property type="entry name" value="F-spondin domain"/>
    <property type="match status" value="1"/>
</dbReference>
<protein>
    <submittedName>
        <fullName evidence="4">Spondin_N</fullName>
    </submittedName>
</protein>
<proteinExistence type="predicted"/>
<feature type="chain" id="PRO_5011439222" evidence="2">
    <location>
        <begin position="24"/>
        <end position="270"/>
    </location>
</feature>
<dbReference type="EMBL" id="FNQM01000002">
    <property type="protein sequence ID" value="SEA00452.1"/>
    <property type="molecule type" value="Genomic_DNA"/>
</dbReference>
<keyword evidence="5" id="KW-1185">Reference proteome</keyword>
<feature type="signal peptide" evidence="2">
    <location>
        <begin position="1"/>
        <end position="23"/>
    </location>
</feature>
<feature type="domain" description="Spondin" evidence="3">
    <location>
        <begin position="42"/>
        <end position="173"/>
    </location>
</feature>
<keyword evidence="1" id="KW-0472">Membrane</keyword>
<sequence>MRSAFVIAAGAALALSGLTAAEAATLRISVTNTAAVGGFAITPVYAAVHDGSFDAFTAGQPASLGVETIAELGSPADLPAERLAADGDAVAGVVFGPTIPPLLAGESSFVDIDVANRAAQRFFTFLSMVVPSNDTFIGNDDPLAYELFDVAGVFNGPLSINVTGRHIYDAGTEVNDPLEGPAFVAGVDAMLGTDENGVVTRGVFGLADFAGIETAAGFLLDGALIDFLGDPDAFQVARIDIDVAPIPLPAGAWLLIGALGLGGLVGRRRR</sequence>
<evidence type="ECO:0000259" key="3">
    <source>
        <dbReference type="Pfam" id="PF06468"/>
    </source>
</evidence>
<dbReference type="RefSeq" id="WP_093249712.1">
    <property type="nucleotide sequence ID" value="NZ_FNQM01000002.1"/>
</dbReference>
<dbReference type="STRING" id="89524.SAMN05444370_102486"/>
<keyword evidence="1" id="KW-0812">Transmembrane</keyword>
<dbReference type="InterPro" id="IPR009465">
    <property type="entry name" value="Spondin_N"/>
</dbReference>
<keyword evidence="2" id="KW-0732">Signal</keyword>
<dbReference type="InterPro" id="IPR038678">
    <property type="entry name" value="Spondin_N_sf"/>
</dbReference>